<keyword evidence="12 13" id="KW-0464">Manganese</keyword>
<keyword evidence="7 13" id="KW-0479">Metal-binding</keyword>
<reference evidence="16 17" key="2">
    <citation type="submission" date="2019-01" db="EMBL/GenBank/DDBJ databases">
        <title>The decoding of complex shrimp genome reveals the adaptation for benthos swimmer, frequently molting mechanism and breeding impact on genome.</title>
        <authorList>
            <person name="Sun Y."/>
            <person name="Gao Y."/>
            <person name="Yu Y."/>
        </authorList>
    </citation>
    <scope>NUCLEOTIDE SEQUENCE [LARGE SCALE GENOMIC DNA]</scope>
    <source>
        <tissue evidence="16">Muscle</tissue>
    </source>
</reference>
<dbReference type="PANTHER" id="PTHR46396">
    <property type="entry name" value="PROTEIN O-LINKED-MANNOSE BETA-1,2-N-ACETYLGLUCOSAMINYLTRANSFERASE 1"/>
    <property type="match status" value="1"/>
</dbReference>
<feature type="domain" description="ILEI/PANDER" evidence="15">
    <location>
        <begin position="80"/>
        <end position="165"/>
    </location>
</feature>
<evidence type="ECO:0000256" key="13">
    <source>
        <dbReference type="RuleBase" id="RU368119"/>
    </source>
</evidence>
<keyword evidence="11" id="KW-0472">Membrane</keyword>
<dbReference type="GO" id="GO:0000139">
    <property type="term" value="C:Golgi membrane"/>
    <property type="evidence" value="ECO:0007669"/>
    <property type="project" value="UniProtKB-SubCell"/>
</dbReference>
<evidence type="ECO:0000256" key="12">
    <source>
        <dbReference type="ARBA" id="ARBA00023211"/>
    </source>
</evidence>
<evidence type="ECO:0000256" key="11">
    <source>
        <dbReference type="ARBA" id="ARBA00023136"/>
    </source>
</evidence>
<keyword evidence="14" id="KW-0732">Signal</keyword>
<dbReference type="GO" id="GO:0030145">
    <property type="term" value="F:manganese ion binding"/>
    <property type="evidence" value="ECO:0007669"/>
    <property type="project" value="UniProtKB-UniRule"/>
</dbReference>
<dbReference type="InterPro" id="IPR052463">
    <property type="entry name" value="O-linked_mannose_GnT"/>
</dbReference>
<evidence type="ECO:0000256" key="6">
    <source>
        <dbReference type="ARBA" id="ARBA00022692"/>
    </source>
</evidence>
<keyword evidence="4 13" id="KW-0328">Glycosyltransferase</keyword>
<organism evidence="16 17">
    <name type="scientific">Penaeus vannamei</name>
    <name type="common">Whiteleg shrimp</name>
    <name type="synonym">Litopenaeus vannamei</name>
    <dbReference type="NCBI Taxonomy" id="6689"/>
    <lineage>
        <taxon>Eukaryota</taxon>
        <taxon>Metazoa</taxon>
        <taxon>Ecdysozoa</taxon>
        <taxon>Arthropoda</taxon>
        <taxon>Crustacea</taxon>
        <taxon>Multicrustacea</taxon>
        <taxon>Malacostraca</taxon>
        <taxon>Eumalacostraca</taxon>
        <taxon>Eucarida</taxon>
        <taxon>Decapoda</taxon>
        <taxon>Dendrobranchiata</taxon>
        <taxon>Penaeoidea</taxon>
        <taxon>Penaeidae</taxon>
        <taxon>Penaeus</taxon>
    </lineage>
</organism>
<dbReference type="SUPFAM" id="SSF53448">
    <property type="entry name" value="Nucleotide-diphospho-sugar transferases"/>
    <property type="match status" value="1"/>
</dbReference>
<keyword evidence="9" id="KW-1133">Transmembrane helix</keyword>
<comment type="caution">
    <text evidence="16">The sequence shown here is derived from an EMBL/GenBank/DDBJ whole genome shotgun (WGS) entry which is preliminary data.</text>
</comment>
<gene>
    <name evidence="16" type="ORF">C7M84_020951</name>
</gene>
<evidence type="ECO:0000256" key="1">
    <source>
        <dbReference type="ARBA" id="ARBA00004323"/>
    </source>
</evidence>
<dbReference type="InterPro" id="IPR004139">
    <property type="entry name" value="Glyco_trans_13"/>
</dbReference>
<comment type="cofactor">
    <cofactor evidence="13">
        <name>Mn(2+)</name>
        <dbReference type="ChEBI" id="CHEBI:29035"/>
    </cofactor>
    <text evidence="13">The cofactor is mostly bound to the substrate.</text>
</comment>
<dbReference type="UniPathway" id="UPA00378"/>
<dbReference type="Proteomes" id="UP000283509">
    <property type="component" value="Unassembled WGS sequence"/>
</dbReference>
<evidence type="ECO:0000256" key="5">
    <source>
        <dbReference type="ARBA" id="ARBA00022679"/>
    </source>
</evidence>
<keyword evidence="6" id="KW-0812">Transmembrane</keyword>
<evidence type="ECO:0000256" key="4">
    <source>
        <dbReference type="ARBA" id="ARBA00022676"/>
    </source>
</evidence>
<evidence type="ECO:0000313" key="17">
    <source>
        <dbReference type="Proteomes" id="UP000283509"/>
    </source>
</evidence>
<comment type="subcellular location">
    <subcellularLocation>
        <location evidence="1 13">Golgi apparatus membrane</location>
        <topology evidence="1 13">Single-pass type II membrane protein</topology>
    </subcellularLocation>
</comment>
<comment type="pathway">
    <text evidence="2 13">Protein modification; protein glycosylation.</text>
</comment>
<keyword evidence="17" id="KW-1185">Reference proteome</keyword>
<evidence type="ECO:0000313" key="16">
    <source>
        <dbReference type="EMBL" id="ROT61279.1"/>
    </source>
</evidence>
<evidence type="ECO:0000256" key="7">
    <source>
        <dbReference type="ARBA" id="ARBA00022723"/>
    </source>
</evidence>
<evidence type="ECO:0000256" key="8">
    <source>
        <dbReference type="ARBA" id="ARBA00022968"/>
    </source>
</evidence>
<evidence type="ECO:0000256" key="10">
    <source>
        <dbReference type="ARBA" id="ARBA00023034"/>
    </source>
</evidence>
<dbReference type="STRING" id="6689.A0A3R7NLA0"/>
<reference evidence="16 17" key="1">
    <citation type="submission" date="2018-04" db="EMBL/GenBank/DDBJ databases">
        <authorList>
            <person name="Zhang X."/>
            <person name="Yuan J."/>
            <person name="Li F."/>
            <person name="Xiang J."/>
        </authorList>
    </citation>
    <scope>NUCLEOTIDE SEQUENCE [LARGE SCALE GENOMIC DNA]</scope>
    <source>
        <tissue evidence="16">Muscle</tissue>
    </source>
</reference>
<comment type="catalytic activity">
    <reaction evidence="13">
        <text>N(4)-(alpha-D-Man-(1-&gt;3)-[alpha-D-Man-(1-&gt;3)-[alpha-D-Man-(1-&gt;6)]-alpha-D-Man-(1-&gt;6)]-beta-D-Man-(1-&gt;4)-beta-D-GlcNAc-(1-&gt;4)-beta-D-GlcNAc)-L-asparaginyl-[protein] (N-glucan mannose isomer 5A1,2) + UDP-N-acetyl-alpha-D-glucosamine = N(4)-{beta-D-GlcNAc-(1-&gt;2)-alpha-D-Man-(1-&gt;3)-[alpha-D-Man-(1-&gt;3)-[alpha-D-Man-(1-&gt;6)]-alpha-D-Man-(1-&gt;6)]-beta-D-Man-(1-&gt;4)-beta-D-GlcNAc-(1-&gt;4)-beta-D-GlcNAc}-L-asparaginyl-[protein] + UDP + H(+)</text>
        <dbReference type="Rhea" id="RHEA:11456"/>
        <dbReference type="Rhea" id="RHEA-COMP:14367"/>
        <dbReference type="Rhea" id="RHEA-COMP:14368"/>
        <dbReference type="ChEBI" id="CHEBI:15378"/>
        <dbReference type="ChEBI" id="CHEBI:57705"/>
        <dbReference type="ChEBI" id="CHEBI:58223"/>
        <dbReference type="ChEBI" id="CHEBI:59087"/>
        <dbReference type="ChEBI" id="CHEBI:60625"/>
        <dbReference type="EC" id="2.4.1.101"/>
    </reaction>
</comment>
<dbReference type="InterPro" id="IPR039477">
    <property type="entry name" value="ILEI/PANDER_dom"/>
</dbReference>
<dbReference type="GO" id="GO:0047223">
    <property type="term" value="F:beta-1,3-galactosyl-O-glycosyl-glycoprotein beta-1,3-N-acetylglucosaminyltransferase activity"/>
    <property type="evidence" value="ECO:0007669"/>
    <property type="project" value="TreeGrafter"/>
</dbReference>
<proteinExistence type="inferred from homology"/>
<accession>A0A3R7NLA0</accession>
<dbReference type="EMBL" id="QCYY01004263">
    <property type="protein sequence ID" value="ROT61279.1"/>
    <property type="molecule type" value="Genomic_DNA"/>
</dbReference>
<dbReference type="Gene3D" id="3.90.550.10">
    <property type="entry name" value="Spore Coat Polysaccharide Biosynthesis Protein SpsA, Chain A"/>
    <property type="match status" value="1"/>
</dbReference>
<dbReference type="PANTHER" id="PTHR46396:SF1">
    <property type="entry name" value="PROTEIN O-LINKED-MANNOSE BETA-1,2-N-ACETYLGLUCOSAMINYLTRANSFERASE 1"/>
    <property type="match status" value="1"/>
</dbReference>
<dbReference type="Pfam" id="PF03071">
    <property type="entry name" value="GNT-I"/>
    <property type="match status" value="1"/>
</dbReference>
<protein>
    <recommendedName>
        <fullName evidence="13">Alpha-1,3-mannosyl-glycoprotein 2-beta-N-acetylglucosaminyltransferase</fullName>
        <shortName evidence="13">GNT-I</shortName>
        <shortName evidence="13">GlcNAc-T I</shortName>
        <ecNumber evidence="13">2.4.1.101</ecNumber>
    </recommendedName>
    <alternativeName>
        <fullName evidence="13">N-glycosyl-oligosaccharide-glycoprotein N-acetylglucosaminyltransferase I</fullName>
    </alternativeName>
</protein>
<evidence type="ECO:0000256" key="14">
    <source>
        <dbReference type="SAM" id="SignalP"/>
    </source>
</evidence>
<comment type="similarity">
    <text evidence="3 13">Belongs to the glycosyltransferase 13 family.</text>
</comment>
<evidence type="ECO:0000256" key="9">
    <source>
        <dbReference type="ARBA" id="ARBA00022989"/>
    </source>
</evidence>
<evidence type="ECO:0000259" key="15">
    <source>
        <dbReference type="Pfam" id="PF15711"/>
    </source>
</evidence>
<dbReference type="AlphaFoldDB" id="A0A3R7NLA0"/>
<feature type="chain" id="PRO_5018780029" description="Alpha-1,3-mannosyl-glycoprotein 2-beta-N-acetylglucosaminyltransferase" evidence="14">
    <location>
        <begin position="25"/>
        <end position="685"/>
    </location>
</feature>
<dbReference type="InterPro" id="IPR029044">
    <property type="entry name" value="Nucleotide-diphossugar_trans"/>
</dbReference>
<dbReference type="EC" id="2.4.1.101" evidence="13"/>
<evidence type="ECO:0000256" key="3">
    <source>
        <dbReference type="ARBA" id="ARBA00006492"/>
    </source>
</evidence>
<dbReference type="GO" id="GO:0003827">
    <property type="term" value="F:alpha-1,3-mannosylglycoprotein 2-beta-N-acetylglucosaminyltransferase activity"/>
    <property type="evidence" value="ECO:0007669"/>
    <property type="project" value="UniProtKB-UniRule"/>
</dbReference>
<name>A0A3R7NLA0_PENVA</name>
<feature type="signal peptide" evidence="14">
    <location>
        <begin position="1"/>
        <end position="24"/>
    </location>
</feature>
<keyword evidence="8 13" id="KW-0735">Signal-anchor</keyword>
<keyword evidence="10 13" id="KW-0333">Golgi apparatus</keyword>
<comment type="function">
    <text evidence="13">Initiates complex N-linked carbohydrate formation. Essential for the conversion of high-mannose to hybrid and complex N-glycans.</text>
</comment>
<dbReference type="GO" id="GO:0016266">
    <property type="term" value="P:protein O-linked glycosylation via N-acetyl-galactosamine"/>
    <property type="evidence" value="ECO:0007669"/>
    <property type="project" value="TreeGrafter"/>
</dbReference>
<dbReference type="OrthoDB" id="6344064at2759"/>
<dbReference type="Pfam" id="PF15711">
    <property type="entry name" value="ILEI"/>
    <property type="match status" value="1"/>
</dbReference>
<keyword evidence="5" id="KW-0808">Transferase</keyword>
<evidence type="ECO:0000256" key="2">
    <source>
        <dbReference type="ARBA" id="ARBA00004922"/>
    </source>
</evidence>
<dbReference type="PROSITE" id="PS52031">
    <property type="entry name" value="GG_LECTIN"/>
    <property type="match status" value="1"/>
</dbReference>
<sequence>MAVGKRAWGIQIALLFVTLARANASAGRNFPTEWRKISAMQENVHKIQVIVNKRRISIYLNDQEVYEKSGRVGAAARTHSGVHVVALHPLRGHVMLARQFLTHQPAEHRNLAACLDSLMPGNILIAAAVPDAVMFLGPDAVARLEEMGASRIRHLARHETWVMVAHTPVRAPTPPRYRYPVLQPNVTVPAKPLGRVWGESVAVRSLEREGTSAFVDFGAFVPKFPAAQCDWHQEETLKDQRAFCDRYDGYFRLCKCQDPLTPALRHSAEKIEIREVIPLAMLTAVKPFNFYRQLLNVLETPGAAQTPILVLVDGFQREIISLTKLFGLDVLVHRPQGEKGSSTLLNMHFRFSVHNVFNFFPGAKKAIILEDDLLLSPDFLSFFQQTAWLLDEDPTIASVNAFSINSFPEVASDPTVLRRVELVPQFGWLVRRKWAEEVYEAWVPEGETADWDWWLFKEVPRKQRDTLVPEVSRVIHAGSSGAHVTGYAQENTFNHMVYNEDPYVTLENLEDLTKERYEYLIRQEILRAVTLTLTSSPCDGPMLPEEQPGPFKLFVEIETKNDEYESFYVMQACLRAYPEEAREVFRGVLRYNLQGRLLYVVGCPLSPYCSMFSDGYRFLRPSPWLVDSASQRRARVADQELPAVLRGAPSTRFARGRISDGEPDLLLSEGEGRGQEVCVKGGYFR</sequence>